<evidence type="ECO:0000256" key="8">
    <source>
        <dbReference type="SAM" id="SignalP"/>
    </source>
</evidence>
<dbReference type="GO" id="GO:0030001">
    <property type="term" value="P:metal ion transport"/>
    <property type="evidence" value="ECO:0007669"/>
    <property type="project" value="InterPro"/>
</dbReference>
<dbReference type="GO" id="GO:0030313">
    <property type="term" value="C:cell envelope"/>
    <property type="evidence" value="ECO:0007669"/>
    <property type="project" value="UniProtKB-SubCell"/>
</dbReference>
<keyword evidence="3 6" id="KW-0813">Transport</keyword>
<evidence type="ECO:0000256" key="4">
    <source>
        <dbReference type="ARBA" id="ARBA00022723"/>
    </source>
</evidence>
<evidence type="ECO:0000256" key="5">
    <source>
        <dbReference type="ARBA" id="ARBA00022729"/>
    </source>
</evidence>
<evidence type="ECO:0000313" key="9">
    <source>
        <dbReference type="EMBL" id="BBH53454.1"/>
    </source>
</evidence>
<dbReference type="AlphaFoldDB" id="A0A4P2VN08"/>
<sequence length="321" mass="36081">MKNVARKFISLIALSLTPACFANTTQHTIKVQTSLPYIMELAKEVSCDSKSFDIRTIIDLGVDPHTFHMTPKNRIDLAKSDAVIYIGADLETWLLKIRKNKNDTKKQVWLELSNGMNLKKLDDDKETTHSHTHSDGEEHHHEHNHLEYDPHIWQSPELTKVALNKIAATFISMKPNEKSAIEKCTQNYMQKIDQAVLTLKKDIQNLPEDKRVIATNHDALGYFAEAFGFKILSITGLSDEAAPTPEELKKIIVKIKNQNVKAIFLESTGNMRNIKTVAHETGVEIGGELYTDSLGAKGSHADTIISMWQTNVKTILNALKS</sequence>
<dbReference type="PRINTS" id="PR00691">
    <property type="entry name" value="ADHESINB"/>
</dbReference>
<dbReference type="SUPFAM" id="SSF53807">
    <property type="entry name" value="Helical backbone' metal receptor"/>
    <property type="match status" value="1"/>
</dbReference>
<evidence type="ECO:0000256" key="6">
    <source>
        <dbReference type="RuleBase" id="RU003512"/>
    </source>
</evidence>
<dbReference type="GO" id="GO:0007155">
    <property type="term" value="P:cell adhesion"/>
    <property type="evidence" value="ECO:0007669"/>
    <property type="project" value="InterPro"/>
</dbReference>
<keyword evidence="10" id="KW-1185">Reference proteome</keyword>
<feature type="signal peptide" evidence="8">
    <location>
        <begin position="1"/>
        <end position="22"/>
    </location>
</feature>
<feature type="chain" id="PRO_5020263463" evidence="8">
    <location>
        <begin position="23"/>
        <end position="321"/>
    </location>
</feature>
<evidence type="ECO:0000313" key="10">
    <source>
        <dbReference type="Proteomes" id="UP000291236"/>
    </source>
</evidence>
<evidence type="ECO:0000256" key="2">
    <source>
        <dbReference type="ARBA" id="ARBA00011028"/>
    </source>
</evidence>
<name>A0A4P2VN08_FLUSA</name>
<dbReference type="PRINTS" id="PR00690">
    <property type="entry name" value="ADHESNFAMILY"/>
</dbReference>
<dbReference type="Proteomes" id="UP000291236">
    <property type="component" value="Chromosome"/>
</dbReference>
<organism evidence="9 10">
    <name type="scientific">Fluviispira sanaruensis</name>
    <dbReference type="NCBI Taxonomy" id="2493639"/>
    <lineage>
        <taxon>Bacteria</taxon>
        <taxon>Pseudomonadati</taxon>
        <taxon>Bdellovibrionota</taxon>
        <taxon>Oligoflexia</taxon>
        <taxon>Silvanigrellales</taxon>
        <taxon>Silvanigrellaceae</taxon>
        <taxon>Fluviispira</taxon>
    </lineage>
</organism>
<dbReference type="GO" id="GO:0046872">
    <property type="term" value="F:metal ion binding"/>
    <property type="evidence" value="ECO:0007669"/>
    <property type="project" value="UniProtKB-KW"/>
</dbReference>
<comment type="subcellular location">
    <subcellularLocation>
        <location evidence="1">Cell envelope</location>
    </subcellularLocation>
</comment>
<dbReference type="PANTHER" id="PTHR42953:SF1">
    <property type="entry name" value="METAL-BINDING PROTEIN HI_0362-RELATED"/>
    <property type="match status" value="1"/>
</dbReference>
<dbReference type="PANTHER" id="PTHR42953">
    <property type="entry name" value="HIGH-AFFINITY ZINC UPTAKE SYSTEM PROTEIN ZNUA-RELATED"/>
    <property type="match status" value="1"/>
</dbReference>
<dbReference type="Pfam" id="PF01297">
    <property type="entry name" value="ZnuA"/>
    <property type="match status" value="1"/>
</dbReference>
<dbReference type="RefSeq" id="WP_130609309.1">
    <property type="nucleotide sequence ID" value="NZ_AP019368.1"/>
</dbReference>
<evidence type="ECO:0000256" key="1">
    <source>
        <dbReference type="ARBA" id="ARBA00004196"/>
    </source>
</evidence>
<dbReference type="EMBL" id="AP019368">
    <property type="protein sequence ID" value="BBH53454.1"/>
    <property type="molecule type" value="Genomic_DNA"/>
</dbReference>
<dbReference type="InterPro" id="IPR006129">
    <property type="entry name" value="AdhesinB"/>
</dbReference>
<dbReference type="InterPro" id="IPR050492">
    <property type="entry name" value="Bact_metal-bind_prot9"/>
</dbReference>
<evidence type="ECO:0000256" key="7">
    <source>
        <dbReference type="SAM" id="MobiDB-lite"/>
    </source>
</evidence>
<dbReference type="Gene3D" id="3.40.50.1980">
    <property type="entry name" value="Nitrogenase molybdenum iron protein domain"/>
    <property type="match status" value="2"/>
</dbReference>
<dbReference type="InterPro" id="IPR006127">
    <property type="entry name" value="ZnuA-like"/>
</dbReference>
<keyword evidence="4" id="KW-0479">Metal-binding</keyword>
<feature type="region of interest" description="Disordered" evidence="7">
    <location>
        <begin position="121"/>
        <end position="144"/>
    </location>
</feature>
<comment type="similarity">
    <text evidence="2 6">Belongs to the bacterial solute-binding protein 9 family.</text>
</comment>
<gene>
    <name evidence="9" type="ORF">JCM31447_18970</name>
</gene>
<keyword evidence="5 8" id="KW-0732">Signal</keyword>
<proteinExistence type="inferred from homology"/>
<reference evidence="9 10" key="1">
    <citation type="submission" date="2018-12" db="EMBL/GenBank/DDBJ databases">
        <title>Rubrispira sanarue gen. nov., sp., nov., a member of the order Silvanigrellales, isolated from a brackish lake in Hamamatsu Japan.</title>
        <authorList>
            <person name="Maejima Y."/>
            <person name="Iino T."/>
            <person name="Muraguchi Y."/>
            <person name="Fukuda K."/>
            <person name="Nojiri H."/>
            <person name="Ohkuma M."/>
            <person name="Moriuchi R."/>
            <person name="Dohra H."/>
            <person name="Kimbara K."/>
            <person name="Shintani M."/>
        </authorList>
    </citation>
    <scope>NUCLEOTIDE SEQUENCE [LARGE SCALE GENOMIC DNA]</scope>
    <source>
        <strain evidence="9 10">RF1110005</strain>
    </source>
</reference>
<dbReference type="InterPro" id="IPR006128">
    <property type="entry name" value="Lipoprotein_PsaA-like"/>
</dbReference>
<evidence type="ECO:0000256" key="3">
    <source>
        <dbReference type="ARBA" id="ARBA00022448"/>
    </source>
</evidence>
<protein>
    <submittedName>
        <fullName evidence="9">Metal ABC transporter substrate-binding protein</fullName>
    </submittedName>
</protein>
<dbReference type="OrthoDB" id="9793396at2"/>
<accession>A0A4P2VN08</accession>
<dbReference type="KEGG" id="sbf:JCM31447_18970"/>